<feature type="transmembrane region" description="Helical" evidence="1">
    <location>
        <begin position="14"/>
        <end position="34"/>
    </location>
</feature>
<reference evidence="2 3" key="1">
    <citation type="submission" date="2016-01" db="EMBL/GenBank/DDBJ databases">
        <title>Whole genome sequencing of Myroides marinus L41.</title>
        <authorList>
            <person name="Hong K.W."/>
        </authorList>
    </citation>
    <scope>NUCLEOTIDE SEQUENCE [LARGE SCALE GENOMIC DNA]</scope>
    <source>
        <strain evidence="2 3">L41</strain>
    </source>
</reference>
<evidence type="ECO:0000313" key="2">
    <source>
        <dbReference type="EMBL" id="KZE78344.1"/>
    </source>
</evidence>
<keyword evidence="1" id="KW-1133">Transmembrane helix</keyword>
<keyword evidence="1" id="KW-0812">Transmembrane</keyword>
<evidence type="ECO:0000313" key="3">
    <source>
        <dbReference type="Proteomes" id="UP000076630"/>
    </source>
</evidence>
<proteinExistence type="predicted"/>
<gene>
    <name evidence="2" type="ORF">AV926_12905</name>
</gene>
<dbReference type="RefSeq" id="WP_038984278.1">
    <property type="nucleotide sequence ID" value="NZ_JWJO01000001.1"/>
</dbReference>
<dbReference type="OrthoDB" id="701311at2"/>
<dbReference type="AlphaFoldDB" id="A0A161S240"/>
<feature type="transmembrane region" description="Helical" evidence="1">
    <location>
        <begin position="188"/>
        <end position="210"/>
    </location>
</feature>
<keyword evidence="3" id="KW-1185">Reference proteome</keyword>
<feature type="transmembrane region" description="Helical" evidence="1">
    <location>
        <begin position="46"/>
        <end position="64"/>
    </location>
</feature>
<evidence type="ECO:0008006" key="4">
    <source>
        <dbReference type="Google" id="ProtNLM"/>
    </source>
</evidence>
<evidence type="ECO:0000256" key="1">
    <source>
        <dbReference type="SAM" id="Phobius"/>
    </source>
</evidence>
<name>A0A161S240_9FLAO</name>
<organism evidence="2 3">
    <name type="scientific">Myroides marinus</name>
    <dbReference type="NCBI Taxonomy" id="703342"/>
    <lineage>
        <taxon>Bacteria</taxon>
        <taxon>Pseudomonadati</taxon>
        <taxon>Bacteroidota</taxon>
        <taxon>Flavobacteriia</taxon>
        <taxon>Flavobacteriales</taxon>
        <taxon>Flavobacteriaceae</taxon>
        <taxon>Myroides</taxon>
    </lineage>
</organism>
<dbReference type="InterPro" id="IPR027375">
    <property type="entry name" value="DKNYY"/>
</dbReference>
<dbReference type="EMBL" id="LQNU01000065">
    <property type="protein sequence ID" value="KZE78344.1"/>
    <property type="molecule type" value="Genomic_DNA"/>
</dbReference>
<keyword evidence="1" id="KW-0472">Membrane</keyword>
<accession>A0A161S240</accession>
<comment type="caution">
    <text evidence="2">The sequence shown here is derived from an EMBL/GenBank/DDBJ whole genome shotgun (WGS) entry which is preliminary data.</text>
</comment>
<dbReference type="Pfam" id="PF13644">
    <property type="entry name" value="DKNYY"/>
    <property type="match status" value="1"/>
</dbReference>
<dbReference type="Proteomes" id="UP000076630">
    <property type="component" value="Unassembled WGS sequence"/>
</dbReference>
<protein>
    <recommendedName>
        <fullName evidence="4">DKNYY family protein</fullName>
    </recommendedName>
</protein>
<sequence>MNTVKFKIVDRKRYLVVFISILLIALVVLFFNFITVTRAIDEGGVMRYVYIGVGFGVLALVIQLKKLFTKELSFDVDELGIAIREGREKRIIAHQNIVMVKRIQAAGSELVHVYVVGKSAPELNFESNDRTGINTLLARLEQYQSYISADRQGGLGERWTEYINQNVAQNNKGSINEVRKQEGTSKKIVLIVLGVTFVVLVGSTIIPLLLEDNRGYEVRDDKVYYKDKVLEGVVPDSYRHLGGDVIIDSTHVYYLGDVQTWADRTTFKMLDNKFYTDQNGVYYEVDNWFSKNEIKPIEGDYDKATFKALGNGSLYKDKNNLYHIKLKMIDNANPLEVLKIENLDIATIEQLNPYWAKDKGQVYFVTWENLRPCAEMDASSFEVIDSKVAKDKNHVYYLTRDLGSDHVNATKKEDYAILDDADAPTFVRMKHNSYEDKNTTWTISND</sequence>